<dbReference type="WBParaSite" id="HPBE_0001070001-mRNA-1">
    <property type="protein sequence ID" value="HPBE_0001070001-mRNA-1"/>
    <property type="gene ID" value="HPBE_0001070001"/>
</dbReference>
<evidence type="ECO:0000256" key="1">
    <source>
        <dbReference type="SAM" id="Phobius"/>
    </source>
</evidence>
<reference evidence="2 3" key="1">
    <citation type="submission" date="2018-11" db="EMBL/GenBank/DDBJ databases">
        <authorList>
            <consortium name="Pathogen Informatics"/>
        </authorList>
    </citation>
    <scope>NUCLEOTIDE SEQUENCE [LARGE SCALE GENOMIC DNA]</scope>
</reference>
<feature type="transmembrane region" description="Helical" evidence="1">
    <location>
        <begin position="152"/>
        <end position="174"/>
    </location>
</feature>
<name>A0A183FS30_HELPZ</name>
<sequence>MNSSTSPVPYGMEVASDALIEIMRELLSAYLILCIFGFMCSLLNIPLLFVLFGSRRLRADSKLLICLAVGDLINCIALSLMGFDRYILYIYSIPTKLVPLVTSLSCASKPYMWFRIIGNLWPPSVQMVMGLERVTACVAPVIYIRYIRDRSIYLCAVTVLAVVPFFIVGIVLAVTNGTKGYVKFDCGEFLL</sequence>
<accession>A0A183FS30</accession>
<keyword evidence="3" id="KW-1185">Reference proteome</keyword>
<organism evidence="3 4">
    <name type="scientific">Heligmosomoides polygyrus</name>
    <name type="common">Parasitic roundworm</name>
    <dbReference type="NCBI Taxonomy" id="6339"/>
    <lineage>
        <taxon>Eukaryota</taxon>
        <taxon>Metazoa</taxon>
        <taxon>Ecdysozoa</taxon>
        <taxon>Nematoda</taxon>
        <taxon>Chromadorea</taxon>
        <taxon>Rhabditida</taxon>
        <taxon>Rhabditina</taxon>
        <taxon>Rhabditomorpha</taxon>
        <taxon>Strongyloidea</taxon>
        <taxon>Heligmosomidae</taxon>
        <taxon>Heligmosomoides</taxon>
    </lineage>
</organism>
<dbReference type="Proteomes" id="UP000050761">
    <property type="component" value="Unassembled WGS sequence"/>
</dbReference>
<reference evidence="4" key="2">
    <citation type="submission" date="2019-09" db="UniProtKB">
        <authorList>
            <consortium name="WormBaseParasite"/>
        </authorList>
    </citation>
    <scope>IDENTIFICATION</scope>
</reference>
<dbReference type="AlphaFoldDB" id="A0A183FS30"/>
<gene>
    <name evidence="2" type="ORF">HPBE_LOCUS10701</name>
</gene>
<keyword evidence="1" id="KW-0472">Membrane</keyword>
<keyword evidence="1" id="KW-0812">Transmembrane</keyword>
<evidence type="ECO:0000313" key="3">
    <source>
        <dbReference type="Proteomes" id="UP000050761"/>
    </source>
</evidence>
<feature type="transmembrane region" description="Helical" evidence="1">
    <location>
        <begin position="29"/>
        <end position="51"/>
    </location>
</feature>
<dbReference type="OrthoDB" id="5876466at2759"/>
<keyword evidence="1" id="KW-1133">Transmembrane helix</keyword>
<feature type="transmembrane region" description="Helical" evidence="1">
    <location>
        <begin position="86"/>
        <end position="107"/>
    </location>
</feature>
<accession>A0A3P7YF49</accession>
<evidence type="ECO:0000313" key="2">
    <source>
        <dbReference type="EMBL" id="VDO86041.1"/>
    </source>
</evidence>
<proteinExistence type="predicted"/>
<feature type="transmembrane region" description="Helical" evidence="1">
    <location>
        <begin position="63"/>
        <end position="80"/>
    </location>
</feature>
<evidence type="ECO:0000313" key="4">
    <source>
        <dbReference type="WBParaSite" id="HPBE_0001070001-mRNA-1"/>
    </source>
</evidence>
<dbReference type="EMBL" id="UZAH01026849">
    <property type="protein sequence ID" value="VDO86041.1"/>
    <property type="molecule type" value="Genomic_DNA"/>
</dbReference>
<protein>
    <submittedName>
        <fullName evidence="4">G_PROTEIN_RECEP_F1_2 domain-containing protein</fullName>
    </submittedName>
</protein>